<reference evidence="2" key="1">
    <citation type="journal article" date="2022" name="IScience">
        <title>Evolution of zygomycete secretomes and the origins of terrestrial fungal ecologies.</title>
        <authorList>
            <person name="Chang Y."/>
            <person name="Wang Y."/>
            <person name="Mondo S."/>
            <person name="Ahrendt S."/>
            <person name="Andreopoulos W."/>
            <person name="Barry K."/>
            <person name="Beard J."/>
            <person name="Benny G.L."/>
            <person name="Blankenship S."/>
            <person name="Bonito G."/>
            <person name="Cuomo C."/>
            <person name="Desiro A."/>
            <person name="Gervers K.A."/>
            <person name="Hundley H."/>
            <person name="Kuo A."/>
            <person name="LaButti K."/>
            <person name="Lang B.F."/>
            <person name="Lipzen A."/>
            <person name="O'Donnell K."/>
            <person name="Pangilinan J."/>
            <person name="Reynolds N."/>
            <person name="Sandor L."/>
            <person name="Smith M.E."/>
            <person name="Tsang A."/>
            <person name="Grigoriev I.V."/>
            <person name="Stajich J.E."/>
            <person name="Spatafora J.W."/>
        </authorList>
    </citation>
    <scope>NUCLEOTIDE SEQUENCE</scope>
    <source>
        <strain evidence="2">RSA 2281</strain>
    </source>
</reference>
<keyword evidence="3" id="KW-1185">Reference proteome</keyword>
<dbReference type="Pfam" id="PF16035">
    <property type="entry name" value="Chalcone_2"/>
    <property type="match status" value="1"/>
</dbReference>
<keyword evidence="2" id="KW-0413">Isomerase</keyword>
<feature type="domain" description="Chalcone isomerase" evidence="1">
    <location>
        <begin position="97"/>
        <end position="272"/>
    </location>
</feature>
<proteinExistence type="predicted"/>
<dbReference type="GO" id="GO:0016872">
    <property type="term" value="F:intramolecular lyase activity"/>
    <property type="evidence" value="ECO:0007669"/>
    <property type="project" value="InterPro"/>
</dbReference>
<dbReference type="Proteomes" id="UP001209540">
    <property type="component" value="Unassembled WGS sequence"/>
</dbReference>
<dbReference type="PANTHER" id="PTHR47284">
    <property type="entry name" value="FATTY-ACID-BINDING PROTEIN 2"/>
    <property type="match status" value="1"/>
</dbReference>
<dbReference type="Gene3D" id="1.10.890.20">
    <property type="match status" value="1"/>
</dbReference>
<protein>
    <submittedName>
        <fullName evidence="2">Chalcone-flavanone isomerase-domain-containing protein</fullName>
    </submittedName>
</protein>
<dbReference type="InterPro" id="IPR016087">
    <property type="entry name" value="Chalcone_isomerase"/>
</dbReference>
<dbReference type="EMBL" id="JAIXMP010000036">
    <property type="protein sequence ID" value="KAI9249180.1"/>
    <property type="molecule type" value="Genomic_DNA"/>
</dbReference>
<organism evidence="2 3">
    <name type="scientific">Phascolomyces articulosus</name>
    <dbReference type="NCBI Taxonomy" id="60185"/>
    <lineage>
        <taxon>Eukaryota</taxon>
        <taxon>Fungi</taxon>
        <taxon>Fungi incertae sedis</taxon>
        <taxon>Mucoromycota</taxon>
        <taxon>Mucoromycotina</taxon>
        <taxon>Mucoromycetes</taxon>
        <taxon>Mucorales</taxon>
        <taxon>Lichtheimiaceae</taxon>
        <taxon>Phascolomyces</taxon>
    </lineage>
</organism>
<gene>
    <name evidence="2" type="ORF">BDA99DRAFT_564532</name>
</gene>
<evidence type="ECO:0000259" key="1">
    <source>
        <dbReference type="Pfam" id="PF16035"/>
    </source>
</evidence>
<dbReference type="InterPro" id="IPR016089">
    <property type="entry name" value="Chalcone_isomerase_bundle_sf"/>
</dbReference>
<dbReference type="SUPFAM" id="SSF54626">
    <property type="entry name" value="Chalcone isomerase"/>
    <property type="match status" value="1"/>
</dbReference>
<dbReference type="Gene3D" id="3.50.70.10">
    <property type="match status" value="1"/>
</dbReference>
<dbReference type="PANTHER" id="PTHR47284:SF3">
    <property type="entry name" value="FATTY-ACID-BINDING PROTEIN 2"/>
    <property type="match status" value="1"/>
</dbReference>
<sequence>MHRVGRVLLSRAPTVRASFHTATFTANSQAKSHLFHKPTLLTAAGVVVAGGYYAWNTQKPVYAEAQQQGYAGTVEDPNTKLAFPVHLSTGGGSEWKRLIGLGARQVSFLNLNVYVLGLYMRSQDIGALKSIKGWEKFDKEEFLAHENMANALLEQPVDVSIRIVPVRATNTQHLRDGFTRSLLQRMRDQDLTEDEERDIMKGIQEFKTTFPSGKVKKGAEFVFTKTSDGGLKMEYEGKDMGTVANKWLAINFMMGYLNPTTPASEHARQDIASGFEKLLCNEE</sequence>
<dbReference type="AlphaFoldDB" id="A0AAD5K3F4"/>
<reference evidence="2" key="2">
    <citation type="submission" date="2023-02" db="EMBL/GenBank/DDBJ databases">
        <authorList>
            <consortium name="DOE Joint Genome Institute"/>
            <person name="Mondo S.J."/>
            <person name="Chang Y."/>
            <person name="Wang Y."/>
            <person name="Ahrendt S."/>
            <person name="Andreopoulos W."/>
            <person name="Barry K."/>
            <person name="Beard J."/>
            <person name="Benny G.L."/>
            <person name="Blankenship S."/>
            <person name="Bonito G."/>
            <person name="Cuomo C."/>
            <person name="Desiro A."/>
            <person name="Gervers K.A."/>
            <person name="Hundley H."/>
            <person name="Kuo A."/>
            <person name="LaButti K."/>
            <person name="Lang B.F."/>
            <person name="Lipzen A."/>
            <person name="O'Donnell K."/>
            <person name="Pangilinan J."/>
            <person name="Reynolds N."/>
            <person name="Sandor L."/>
            <person name="Smith M.W."/>
            <person name="Tsang A."/>
            <person name="Grigoriev I.V."/>
            <person name="Stajich J.E."/>
            <person name="Spatafora J.W."/>
        </authorList>
    </citation>
    <scope>NUCLEOTIDE SEQUENCE</scope>
    <source>
        <strain evidence="2">RSA 2281</strain>
    </source>
</reference>
<evidence type="ECO:0000313" key="3">
    <source>
        <dbReference type="Proteomes" id="UP001209540"/>
    </source>
</evidence>
<dbReference type="InterPro" id="IPR036298">
    <property type="entry name" value="Chalcone_isomerase_sf"/>
</dbReference>
<comment type="caution">
    <text evidence="2">The sequence shown here is derived from an EMBL/GenBank/DDBJ whole genome shotgun (WGS) entry which is preliminary data.</text>
</comment>
<name>A0AAD5K3F4_9FUNG</name>
<evidence type="ECO:0000313" key="2">
    <source>
        <dbReference type="EMBL" id="KAI9249180.1"/>
    </source>
</evidence>
<dbReference type="InterPro" id="IPR016088">
    <property type="entry name" value="Chalcone_isomerase_3-sand"/>
</dbReference>
<accession>A0AAD5K3F4</accession>